<organism evidence="4 5">
    <name type="scientific">Persicimonas caeni</name>
    <dbReference type="NCBI Taxonomy" id="2292766"/>
    <lineage>
        <taxon>Bacteria</taxon>
        <taxon>Deltaproteobacteria</taxon>
        <taxon>Bradymonadales</taxon>
        <taxon>Bradymonadaceae</taxon>
        <taxon>Persicimonas</taxon>
    </lineage>
</organism>
<dbReference type="Gene3D" id="2.60.40.3500">
    <property type="match status" value="1"/>
</dbReference>
<dbReference type="Proteomes" id="UP000315995">
    <property type="component" value="Chromosome"/>
</dbReference>
<dbReference type="AlphaFoldDB" id="A0A4Y6Q271"/>
<keyword evidence="5" id="KW-1185">Reference proteome</keyword>
<proteinExistence type="predicted"/>
<dbReference type="InterPro" id="IPR021731">
    <property type="entry name" value="AMIN_dom"/>
</dbReference>
<feature type="signal peptide" evidence="2">
    <location>
        <begin position="1"/>
        <end position="26"/>
    </location>
</feature>
<accession>A0A5B8YDX2</accession>
<name>A0A4Y6Q271_PERCE</name>
<feature type="compositionally biased region" description="Low complexity" evidence="1">
    <location>
        <begin position="37"/>
        <end position="53"/>
    </location>
</feature>
<dbReference type="OrthoDB" id="5501701at2"/>
<evidence type="ECO:0000256" key="2">
    <source>
        <dbReference type="SAM" id="SignalP"/>
    </source>
</evidence>
<gene>
    <name evidence="4" type="ORF">FIV42_28435</name>
</gene>
<evidence type="ECO:0000259" key="3">
    <source>
        <dbReference type="Pfam" id="PF11741"/>
    </source>
</evidence>
<protein>
    <submittedName>
        <fullName evidence="4">AMIN domain-containing protein</fullName>
    </submittedName>
</protein>
<feature type="domain" description="AMIN" evidence="3">
    <location>
        <begin position="158"/>
        <end position="243"/>
    </location>
</feature>
<reference evidence="4 5" key="1">
    <citation type="submission" date="2019-06" db="EMBL/GenBank/DDBJ databases">
        <title>Persicimonas caeni gen. nov., sp. nov., a predatory bacterium isolated from solar saltern.</title>
        <authorList>
            <person name="Wang S."/>
        </authorList>
    </citation>
    <scope>NUCLEOTIDE SEQUENCE [LARGE SCALE GENOMIC DNA]</scope>
    <source>
        <strain evidence="4 5">YN101</strain>
    </source>
</reference>
<evidence type="ECO:0000256" key="1">
    <source>
        <dbReference type="SAM" id="MobiDB-lite"/>
    </source>
</evidence>
<feature type="chain" id="PRO_5030106889" evidence="2">
    <location>
        <begin position="27"/>
        <end position="275"/>
    </location>
</feature>
<dbReference type="RefSeq" id="WP_141200974.1">
    <property type="nucleotide sequence ID" value="NZ_CP041186.1"/>
</dbReference>
<evidence type="ECO:0000313" key="5">
    <source>
        <dbReference type="Proteomes" id="UP000315995"/>
    </source>
</evidence>
<feature type="region of interest" description="Disordered" evidence="1">
    <location>
        <begin position="32"/>
        <end position="91"/>
    </location>
</feature>
<accession>A0A4Y6Q271</accession>
<sequence length="275" mass="30203">MRLIRHLASTALLTILVVAFVSPASAQQIRRYGDNNAGGDTAASSSSSSSGGAKAWYPGMPVPQQSNGGGQQQAADQQQAGQEGGAEGEEQLSTSHRITIFSGKNQGPNSPRTTLDMAVDQLYRGVIPGTRDEVAHLSRAKKDGASEAKKNQLTWLGFRPTDEHTRVFFQTARKADYHIRRKQNPAVIEITVKNTKISARNFSRFIDTSFFNRNVKRVEAKKVDSSTVEIIIELEKFEQPTVRQDGSYVYLDFPHTAPAKKEETEKVAGQNQGQP</sequence>
<dbReference type="Pfam" id="PF11741">
    <property type="entry name" value="AMIN"/>
    <property type="match status" value="1"/>
</dbReference>
<feature type="compositionally biased region" description="Low complexity" evidence="1">
    <location>
        <begin position="72"/>
        <end position="81"/>
    </location>
</feature>
<keyword evidence="2" id="KW-0732">Signal</keyword>
<evidence type="ECO:0000313" key="4">
    <source>
        <dbReference type="EMBL" id="QDG54530.1"/>
    </source>
</evidence>
<dbReference type="EMBL" id="CP041186">
    <property type="protein sequence ID" value="QDG54530.1"/>
    <property type="molecule type" value="Genomic_DNA"/>
</dbReference>